<feature type="region of interest" description="Disordered" evidence="1">
    <location>
        <begin position="28"/>
        <end position="47"/>
    </location>
</feature>
<organism evidence="2 3">
    <name type="scientific">Pseudoduganella chitinolytica</name>
    <dbReference type="NCBI Taxonomy" id="34070"/>
    <lineage>
        <taxon>Bacteria</taxon>
        <taxon>Pseudomonadati</taxon>
        <taxon>Pseudomonadota</taxon>
        <taxon>Betaproteobacteria</taxon>
        <taxon>Burkholderiales</taxon>
        <taxon>Oxalobacteraceae</taxon>
        <taxon>Telluria group</taxon>
        <taxon>Pseudoduganella</taxon>
    </lineage>
</organism>
<keyword evidence="3" id="KW-1185">Reference proteome</keyword>
<gene>
    <name evidence="2" type="ORF">PX653_14655</name>
</gene>
<dbReference type="RefSeq" id="WP_277413512.1">
    <property type="nucleotide sequence ID" value="NZ_CP119083.1"/>
</dbReference>
<protein>
    <submittedName>
        <fullName evidence="2">Uncharacterized protein</fullName>
    </submittedName>
</protein>
<feature type="compositionally biased region" description="Basic and acidic residues" evidence="1">
    <location>
        <begin position="28"/>
        <end position="37"/>
    </location>
</feature>
<proteinExistence type="predicted"/>
<evidence type="ECO:0000313" key="2">
    <source>
        <dbReference type="EMBL" id="WEF30716.1"/>
    </source>
</evidence>
<dbReference type="EMBL" id="CP119083">
    <property type="protein sequence ID" value="WEF30716.1"/>
    <property type="molecule type" value="Genomic_DNA"/>
</dbReference>
<sequence>MKFDNFTLSDLAEIKQRTVQRLRAQETLRKAAEHEPAKPGSTLPGLDTIRTYFSGDRSAEDVRQSINRAFAENPRVLALSRADMRETLRSASKKISRE</sequence>
<evidence type="ECO:0000256" key="1">
    <source>
        <dbReference type="SAM" id="MobiDB-lite"/>
    </source>
</evidence>
<name>A0ABY8B4P1_9BURK</name>
<reference evidence="2 3" key="1">
    <citation type="submission" date="2023-02" db="EMBL/GenBank/DDBJ databases">
        <title>Gemone sequence of Telluria chitinolytica ACM 3522T.</title>
        <authorList>
            <person name="Frediansyah A."/>
            <person name="Miess H."/>
            <person name="Gross H."/>
        </authorList>
    </citation>
    <scope>NUCLEOTIDE SEQUENCE [LARGE SCALE GENOMIC DNA]</scope>
    <source>
        <strain evidence="2 3">ACM 3522</strain>
    </source>
</reference>
<dbReference type="Proteomes" id="UP001216510">
    <property type="component" value="Chromosome"/>
</dbReference>
<accession>A0ABY8B4P1</accession>
<evidence type="ECO:0000313" key="3">
    <source>
        <dbReference type="Proteomes" id="UP001216510"/>
    </source>
</evidence>